<dbReference type="Proteomes" id="UP000683360">
    <property type="component" value="Unassembled WGS sequence"/>
</dbReference>
<keyword evidence="5" id="KW-1185">Reference proteome</keyword>
<keyword evidence="2" id="KW-0732">Signal</keyword>
<dbReference type="Gene3D" id="3.10.100.10">
    <property type="entry name" value="Mannose-Binding Protein A, subunit A"/>
    <property type="match status" value="1"/>
</dbReference>
<evidence type="ECO:0000313" key="5">
    <source>
        <dbReference type="Proteomes" id="UP000683360"/>
    </source>
</evidence>
<gene>
    <name evidence="4" type="ORF">MEDL_11058</name>
</gene>
<dbReference type="InterPro" id="IPR050111">
    <property type="entry name" value="C-type_lectin/snaclec_domain"/>
</dbReference>
<keyword evidence="1" id="KW-1015">Disulfide bond</keyword>
<dbReference type="InterPro" id="IPR001304">
    <property type="entry name" value="C-type_lectin-like"/>
</dbReference>
<evidence type="ECO:0000256" key="2">
    <source>
        <dbReference type="SAM" id="SignalP"/>
    </source>
</evidence>
<dbReference type="AlphaFoldDB" id="A0A8S3QNY0"/>
<dbReference type="InterPro" id="IPR016187">
    <property type="entry name" value="CTDL_fold"/>
</dbReference>
<dbReference type="CDD" id="cd00037">
    <property type="entry name" value="CLECT"/>
    <property type="match status" value="1"/>
</dbReference>
<evidence type="ECO:0000256" key="1">
    <source>
        <dbReference type="ARBA" id="ARBA00023157"/>
    </source>
</evidence>
<dbReference type="SMART" id="SM00034">
    <property type="entry name" value="CLECT"/>
    <property type="match status" value="1"/>
</dbReference>
<dbReference type="PROSITE" id="PS00615">
    <property type="entry name" value="C_TYPE_LECTIN_1"/>
    <property type="match status" value="1"/>
</dbReference>
<accession>A0A8S3QNY0</accession>
<evidence type="ECO:0000313" key="4">
    <source>
        <dbReference type="EMBL" id="CAG2196175.1"/>
    </source>
</evidence>
<dbReference type="PANTHER" id="PTHR22803">
    <property type="entry name" value="MANNOSE, PHOSPHOLIPASE, LECTIN RECEPTOR RELATED"/>
    <property type="match status" value="1"/>
</dbReference>
<dbReference type="InterPro" id="IPR018378">
    <property type="entry name" value="C-type_lectin_CS"/>
</dbReference>
<name>A0A8S3QNY0_MYTED</name>
<feature type="domain" description="C-type lectin" evidence="3">
    <location>
        <begin position="28"/>
        <end position="145"/>
    </location>
</feature>
<comment type="caution">
    <text evidence="4">The sequence shown here is derived from an EMBL/GenBank/DDBJ whole genome shotgun (WGS) entry which is preliminary data.</text>
</comment>
<organism evidence="4 5">
    <name type="scientific">Mytilus edulis</name>
    <name type="common">Blue mussel</name>
    <dbReference type="NCBI Taxonomy" id="6550"/>
    <lineage>
        <taxon>Eukaryota</taxon>
        <taxon>Metazoa</taxon>
        <taxon>Spiralia</taxon>
        <taxon>Lophotrochozoa</taxon>
        <taxon>Mollusca</taxon>
        <taxon>Bivalvia</taxon>
        <taxon>Autobranchia</taxon>
        <taxon>Pteriomorphia</taxon>
        <taxon>Mytilida</taxon>
        <taxon>Mytiloidea</taxon>
        <taxon>Mytilidae</taxon>
        <taxon>Mytilinae</taxon>
        <taxon>Mytilus</taxon>
    </lineage>
</organism>
<reference evidence="4" key="1">
    <citation type="submission" date="2021-03" db="EMBL/GenBank/DDBJ databases">
        <authorList>
            <person name="Bekaert M."/>
        </authorList>
    </citation>
    <scope>NUCLEOTIDE SEQUENCE</scope>
</reference>
<dbReference type="Pfam" id="PF00059">
    <property type="entry name" value="Lectin_C"/>
    <property type="match status" value="1"/>
</dbReference>
<feature type="signal peptide" evidence="2">
    <location>
        <begin position="1"/>
        <end position="20"/>
    </location>
</feature>
<dbReference type="EMBL" id="CAJPWZ010000548">
    <property type="protein sequence ID" value="CAG2196175.1"/>
    <property type="molecule type" value="Genomic_DNA"/>
</dbReference>
<sequence>MHFIVQAATFIALAHIPVYCLELNWKTYNGMEYALVTTPTMTWIEAQRYCSQHGGVLAQPETADINNYLKSLTDKKTWMWIGASNLPDKKTWEWHNPLKAITFADWQSSQPDANSTQNCLLYWLSREGYKWGDYFCHKKFGFLCQRKDSNCNDKKPANGNDCEAKKPANGNDCEAKKPANQKCMTICL</sequence>
<dbReference type="OrthoDB" id="6049131at2759"/>
<feature type="chain" id="PRO_5035749670" description="C-type lectin domain-containing protein" evidence="2">
    <location>
        <begin position="21"/>
        <end position="188"/>
    </location>
</feature>
<evidence type="ECO:0000259" key="3">
    <source>
        <dbReference type="PROSITE" id="PS50041"/>
    </source>
</evidence>
<proteinExistence type="predicted"/>
<protein>
    <recommendedName>
        <fullName evidence="3">C-type lectin domain-containing protein</fullName>
    </recommendedName>
</protein>
<dbReference type="PROSITE" id="PS50041">
    <property type="entry name" value="C_TYPE_LECTIN_2"/>
    <property type="match status" value="1"/>
</dbReference>
<dbReference type="SUPFAM" id="SSF56436">
    <property type="entry name" value="C-type lectin-like"/>
    <property type="match status" value="1"/>
</dbReference>
<dbReference type="InterPro" id="IPR016186">
    <property type="entry name" value="C-type_lectin-like/link_sf"/>
</dbReference>